<reference evidence="1 2" key="1">
    <citation type="journal article" date="2018" name="Sci. Rep.">
        <title>Genomic signatures of local adaptation to the degree of environmental predictability in rotifers.</title>
        <authorList>
            <person name="Franch-Gras L."/>
            <person name="Hahn C."/>
            <person name="Garcia-Roger E.M."/>
            <person name="Carmona M.J."/>
            <person name="Serra M."/>
            <person name="Gomez A."/>
        </authorList>
    </citation>
    <scope>NUCLEOTIDE SEQUENCE [LARGE SCALE GENOMIC DNA]</scope>
    <source>
        <strain evidence="1">HYR1</strain>
    </source>
</reference>
<gene>
    <name evidence="1" type="ORF">BpHYR1_051718</name>
</gene>
<dbReference type="EMBL" id="REGN01011842">
    <property type="protein sequence ID" value="RMZ96852.1"/>
    <property type="molecule type" value="Genomic_DNA"/>
</dbReference>
<protein>
    <submittedName>
        <fullName evidence="1">Uncharacterized protein</fullName>
    </submittedName>
</protein>
<dbReference type="AlphaFoldDB" id="A0A3M7PCR9"/>
<comment type="caution">
    <text evidence="1">The sequence shown here is derived from an EMBL/GenBank/DDBJ whole genome shotgun (WGS) entry which is preliminary data.</text>
</comment>
<keyword evidence="2" id="KW-1185">Reference proteome</keyword>
<proteinExistence type="predicted"/>
<sequence>MKVETIKGNVAIFSFSKPAQQVEPFESVTPIVSVESVTPEVPACTKRLKDRLSKILIDVEGQFMLRVVEEVVEDVVEELEEELKEELVEELVEGWSRSAILHYPKNAKIACSYTRSLGKCLRSHFLFETYFIILNIEFQRSFDSSTVRLNPNHLQKKRLLGVSFVSFWYFICENAKKSELITEPYETPALIEND</sequence>
<accession>A0A3M7PCR9</accession>
<evidence type="ECO:0000313" key="2">
    <source>
        <dbReference type="Proteomes" id="UP000276133"/>
    </source>
</evidence>
<evidence type="ECO:0000313" key="1">
    <source>
        <dbReference type="EMBL" id="RMZ96852.1"/>
    </source>
</evidence>
<organism evidence="1 2">
    <name type="scientific">Brachionus plicatilis</name>
    <name type="common">Marine rotifer</name>
    <name type="synonym">Brachionus muelleri</name>
    <dbReference type="NCBI Taxonomy" id="10195"/>
    <lineage>
        <taxon>Eukaryota</taxon>
        <taxon>Metazoa</taxon>
        <taxon>Spiralia</taxon>
        <taxon>Gnathifera</taxon>
        <taxon>Rotifera</taxon>
        <taxon>Eurotatoria</taxon>
        <taxon>Monogononta</taxon>
        <taxon>Pseudotrocha</taxon>
        <taxon>Ploima</taxon>
        <taxon>Brachionidae</taxon>
        <taxon>Brachionus</taxon>
    </lineage>
</organism>
<dbReference type="Proteomes" id="UP000276133">
    <property type="component" value="Unassembled WGS sequence"/>
</dbReference>
<name>A0A3M7PCR9_BRAPC</name>